<dbReference type="EMBL" id="CBFJ010000043">
    <property type="protein sequence ID" value="CDC44070.1"/>
    <property type="molecule type" value="Genomic_DNA"/>
</dbReference>
<dbReference type="AlphaFoldDB" id="R6R892"/>
<dbReference type="Proteomes" id="UP000018142">
    <property type="component" value="Unassembled WGS sequence"/>
</dbReference>
<accession>R6R892</accession>
<proteinExistence type="predicted"/>
<protein>
    <submittedName>
        <fullName evidence="1">Uncharacterized protein</fullName>
    </submittedName>
</protein>
<reference evidence="1" key="1">
    <citation type="submission" date="2012-11" db="EMBL/GenBank/DDBJ databases">
        <title>Dependencies among metagenomic species, viruses, plasmids and units of genetic variation.</title>
        <authorList>
            <person name="Nielsen H.B."/>
            <person name="Almeida M."/>
            <person name="Juncker A.S."/>
            <person name="Rasmussen S."/>
            <person name="Li J."/>
            <person name="Sunagawa S."/>
            <person name="Plichta D."/>
            <person name="Gautier L."/>
            <person name="Le Chatelier E."/>
            <person name="Peletier E."/>
            <person name="Bonde I."/>
            <person name="Nielsen T."/>
            <person name="Manichanh C."/>
            <person name="Arumugam M."/>
            <person name="Batto J."/>
            <person name="Santos M.B.Q.D."/>
            <person name="Blom N."/>
            <person name="Borruel N."/>
            <person name="Burgdorf K.S."/>
            <person name="Boumezbeur F."/>
            <person name="Casellas F."/>
            <person name="Dore J."/>
            <person name="Guarner F."/>
            <person name="Hansen T."/>
            <person name="Hildebrand F."/>
            <person name="Kaas R.S."/>
            <person name="Kennedy S."/>
            <person name="Kristiansen K."/>
            <person name="Kultima J.R."/>
            <person name="Leonard P."/>
            <person name="Levenez F."/>
            <person name="Lund O."/>
            <person name="Moumen B."/>
            <person name="Le Paslier D."/>
            <person name="Pons N."/>
            <person name="Pedersen O."/>
            <person name="Prifti E."/>
            <person name="Qin J."/>
            <person name="Raes J."/>
            <person name="Tap J."/>
            <person name="Tims S."/>
            <person name="Ussery D.W."/>
            <person name="Yamada T."/>
            <person name="MetaHit consortium"/>
            <person name="Renault P."/>
            <person name="Sicheritz-Ponten T."/>
            <person name="Bork P."/>
            <person name="Wang J."/>
            <person name="Brunak S."/>
            <person name="Ehrlich S.D."/>
        </authorList>
    </citation>
    <scope>NUCLEOTIDE SEQUENCE [LARGE SCALE GENOMIC DNA]</scope>
</reference>
<evidence type="ECO:0000313" key="1">
    <source>
        <dbReference type="EMBL" id="CDC44070.1"/>
    </source>
</evidence>
<evidence type="ECO:0000313" key="2">
    <source>
        <dbReference type="Proteomes" id="UP000018142"/>
    </source>
</evidence>
<gene>
    <name evidence="1" type="ORF">BN788_01355</name>
</gene>
<organism evidence="1 2">
    <name type="scientific">[Eubacterium] siraeum CAG:80</name>
    <dbReference type="NCBI Taxonomy" id="1263080"/>
    <lineage>
        <taxon>Bacteria</taxon>
        <taxon>Bacillati</taxon>
        <taxon>Bacillota</taxon>
        <taxon>Clostridia</taxon>
        <taxon>Eubacteriales</taxon>
        <taxon>Oscillospiraceae</taxon>
        <taxon>Oscillospiraceae incertae sedis</taxon>
    </lineage>
</organism>
<name>R6R892_9FIRM</name>
<sequence length="51" mass="6084">MDNYVYNLAMRYLRANGISNIMVEDTKINISEENNDIEKEKINREMISMKQ</sequence>
<comment type="caution">
    <text evidence="1">The sequence shown here is derived from an EMBL/GenBank/DDBJ whole genome shotgun (WGS) entry which is preliminary data.</text>
</comment>